<proteinExistence type="predicted"/>
<dbReference type="EMBL" id="JASBNA010000064">
    <property type="protein sequence ID" value="KAK7678982.1"/>
    <property type="molecule type" value="Genomic_DNA"/>
</dbReference>
<accession>A0AAW0FFG3</accession>
<sequence>MSPDMLRGRKRFAADLKDAIAASRVRPEQSTDATFIPGLSLYYNLSAQALSTIVVYP</sequence>
<reference evidence="1 2" key="1">
    <citation type="submission" date="2022-09" db="EMBL/GenBank/DDBJ databases">
        <authorList>
            <person name="Palmer J.M."/>
        </authorList>
    </citation>
    <scope>NUCLEOTIDE SEQUENCE [LARGE SCALE GENOMIC DNA]</scope>
    <source>
        <strain evidence="1 2">DSM 7382</strain>
    </source>
</reference>
<dbReference type="Proteomes" id="UP001385951">
    <property type="component" value="Unassembled WGS sequence"/>
</dbReference>
<comment type="caution">
    <text evidence="1">The sequence shown here is derived from an EMBL/GenBank/DDBJ whole genome shotgun (WGS) entry which is preliminary data.</text>
</comment>
<dbReference type="AlphaFoldDB" id="A0AAW0FFG3"/>
<protein>
    <submittedName>
        <fullName evidence="1">Uncharacterized protein</fullName>
    </submittedName>
</protein>
<organism evidence="1 2">
    <name type="scientific">Cerrena zonata</name>
    <dbReference type="NCBI Taxonomy" id="2478898"/>
    <lineage>
        <taxon>Eukaryota</taxon>
        <taxon>Fungi</taxon>
        <taxon>Dikarya</taxon>
        <taxon>Basidiomycota</taxon>
        <taxon>Agaricomycotina</taxon>
        <taxon>Agaricomycetes</taxon>
        <taxon>Polyporales</taxon>
        <taxon>Cerrenaceae</taxon>
        <taxon>Cerrena</taxon>
    </lineage>
</organism>
<keyword evidence="2" id="KW-1185">Reference proteome</keyword>
<gene>
    <name evidence="1" type="ORF">QCA50_017925</name>
</gene>
<evidence type="ECO:0000313" key="1">
    <source>
        <dbReference type="EMBL" id="KAK7678982.1"/>
    </source>
</evidence>
<name>A0AAW0FFG3_9APHY</name>
<evidence type="ECO:0000313" key="2">
    <source>
        <dbReference type="Proteomes" id="UP001385951"/>
    </source>
</evidence>